<organism evidence="2 3">
    <name type="scientific">Chitinophaga agrisoli</name>
    <dbReference type="NCBI Taxonomy" id="2607653"/>
    <lineage>
        <taxon>Bacteria</taxon>
        <taxon>Pseudomonadati</taxon>
        <taxon>Bacteroidota</taxon>
        <taxon>Chitinophagia</taxon>
        <taxon>Chitinophagales</taxon>
        <taxon>Chitinophagaceae</taxon>
        <taxon>Chitinophaga</taxon>
    </lineage>
</organism>
<accession>A0A5B2W2P8</accession>
<name>A0A5B2W2P8_9BACT</name>
<sequence>MKSYFCFNRILAVVLVLVTVATIFFACSKNNEAGPESDQNDNEALTAAAYEAQISTLYDDLFDVALEASQTQGLGSKNGRVVPQDPQALKLGNCYDPQVDDVTIDKWPKTLTLNFGSGCTGVDGRVRSGTLVLVLSGYIFIPGTTVTITSQNYAINGIQLKGTKTLVNQSTANGFKYSSKVVGGIVAIDSLDLTFNYTSDKTITQTKGAATPFDASDDEYSGTGTATLSYGTTSVSYTVKEPLIKAVSCPWIGGGKAEISLGTTNASAKATIDYGLGLCDDSVTIIMGDKMKGAILPR</sequence>
<dbReference type="PROSITE" id="PS51257">
    <property type="entry name" value="PROKAR_LIPOPROTEIN"/>
    <property type="match status" value="1"/>
</dbReference>
<evidence type="ECO:0000313" key="2">
    <source>
        <dbReference type="EMBL" id="KAA2244529.1"/>
    </source>
</evidence>
<evidence type="ECO:0008006" key="4">
    <source>
        <dbReference type="Google" id="ProtNLM"/>
    </source>
</evidence>
<comment type="caution">
    <text evidence="2">The sequence shown here is derived from an EMBL/GenBank/DDBJ whole genome shotgun (WGS) entry which is preliminary data.</text>
</comment>
<evidence type="ECO:0000256" key="1">
    <source>
        <dbReference type="SAM" id="SignalP"/>
    </source>
</evidence>
<dbReference type="RefSeq" id="WP_149835926.1">
    <property type="nucleotide sequence ID" value="NZ_VUOC01000001.1"/>
</dbReference>
<gene>
    <name evidence="2" type="ORF">F0L74_00695</name>
</gene>
<proteinExistence type="predicted"/>
<dbReference type="AlphaFoldDB" id="A0A5B2W2P8"/>
<keyword evidence="1" id="KW-0732">Signal</keyword>
<keyword evidence="3" id="KW-1185">Reference proteome</keyword>
<dbReference type="EMBL" id="VUOC01000001">
    <property type="protein sequence ID" value="KAA2244529.1"/>
    <property type="molecule type" value="Genomic_DNA"/>
</dbReference>
<reference evidence="2 3" key="2">
    <citation type="submission" date="2019-09" db="EMBL/GenBank/DDBJ databases">
        <authorList>
            <person name="Jin C."/>
        </authorList>
    </citation>
    <scope>NUCLEOTIDE SEQUENCE [LARGE SCALE GENOMIC DNA]</scope>
    <source>
        <strain evidence="2 3">BN140078</strain>
    </source>
</reference>
<reference evidence="2 3" key="1">
    <citation type="submission" date="2019-09" db="EMBL/GenBank/DDBJ databases">
        <title>Chitinophaga ginsengihumi sp. nov., isolated from soil of ginseng rhizosphere.</title>
        <authorList>
            <person name="Lee J."/>
        </authorList>
    </citation>
    <scope>NUCLEOTIDE SEQUENCE [LARGE SCALE GENOMIC DNA]</scope>
    <source>
        <strain evidence="2 3">BN140078</strain>
    </source>
</reference>
<feature type="signal peptide" evidence="1">
    <location>
        <begin position="1"/>
        <end position="26"/>
    </location>
</feature>
<feature type="chain" id="PRO_5023088637" description="Lipoprotein" evidence="1">
    <location>
        <begin position="27"/>
        <end position="298"/>
    </location>
</feature>
<protein>
    <recommendedName>
        <fullName evidence="4">Lipoprotein</fullName>
    </recommendedName>
</protein>
<evidence type="ECO:0000313" key="3">
    <source>
        <dbReference type="Proteomes" id="UP000324611"/>
    </source>
</evidence>
<dbReference type="Proteomes" id="UP000324611">
    <property type="component" value="Unassembled WGS sequence"/>
</dbReference>